<name>A0A917E7I0_9SPHN</name>
<reference evidence="2" key="2">
    <citation type="submission" date="2020-09" db="EMBL/GenBank/DDBJ databases">
        <authorList>
            <person name="Sun Q."/>
            <person name="Zhou Y."/>
        </authorList>
    </citation>
    <scope>NUCLEOTIDE SEQUENCE</scope>
    <source>
        <strain evidence="2">CGMCC 1.15519</strain>
    </source>
</reference>
<proteinExistence type="predicted"/>
<evidence type="ECO:0000313" key="2">
    <source>
        <dbReference type="EMBL" id="GGE11023.1"/>
    </source>
</evidence>
<dbReference type="EMBL" id="BMJM01000005">
    <property type="protein sequence ID" value="GGE11023.1"/>
    <property type="molecule type" value="Genomic_DNA"/>
</dbReference>
<dbReference type="Proteomes" id="UP000635071">
    <property type="component" value="Unassembled WGS sequence"/>
</dbReference>
<gene>
    <name evidence="2" type="ORF">GCM10011529_16720</name>
</gene>
<comment type="caution">
    <text evidence="2">The sequence shown here is derived from an EMBL/GenBank/DDBJ whole genome shotgun (WGS) entry which is preliminary data.</text>
</comment>
<dbReference type="RefSeq" id="WP_188762493.1">
    <property type="nucleotide sequence ID" value="NZ_BMJM01000005.1"/>
</dbReference>
<dbReference type="Pfam" id="PF06835">
    <property type="entry name" value="LptC"/>
    <property type="match status" value="1"/>
</dbReference>
<evidence type="ECO:0008006" key="4">
    <source>
        <dbReference type="Google" id="ProtNLM"/>
    </source>
</evidence>
<evidence type="ECO:0000256" key="1">
    <source>
        <dbReference type="SAM" id="Phobius"/>
    </source>
</evidence>
<keyword evidence="3" id="KW-1185">Reference proteome</keyword>
<evidence type="ECO:0000313" key="3">
    <source>
        <dbReference type="Proteomes" id="UP000635071"/>
    </source>
</evidence>
<keyword evidence="1" id="KW-0812">Transmembrane</keyword>
<organism evidence="2 3">
    <name type="scientific">Sandarakinorhabdus glacialis</name>
    <dbReference type="NCBI Taxonomy" id="1614636"/>
    <lineage>
        <taxon>Bacteria</taxon>
        <taxon>Pseudomonadati</taxon>
        <taxon>Pseudomonadota</taxon>
        <taxon>Alphaproteobacteria</taxon>
        <taxon>Sphingomonadales</taxon>
        <taxon>Sphingosinicellaceae</taxon>
        <taxon>Sandarakinorhabdus</taxon>
    </lineage>
</organism>
<dbReference type="AlphaFoldDB" id="A0A917E7I0"/>
<reference evidence="2" key="1">
    <citation type="journal article" date="2014" name="Int. J. Syst. Evol. Microbiol.">
        <title>Complete genome sequence of Corynebacterium casei LMG S-19264T (=DSM 44701T), isolated from a smear-ripened cheese.</title>
        <authorList>
            <consortium name="US DOE Joint Genome Institute (JGI-PGF)"/>
            <person name="Walter F."/>
            <person name="Albersmeier A."/>
            <person name="Kalinowski J."/>
            <person name="Ruckert C."/>
        </authorList>
    </citation>
    <scope>NUCLEOTIDE SEQUENCE</scope>
    <source>
        <strain evidence="2">CGMCC 1.15519</strain>
    </source>
</reference>
<accession>A0A917E7I0</accession>
<keyword evidence="1" id="KW-1133">Transmembrane helix</keyword>
<sequence length="212" mass="22215">MTTDVLTRRQRAALPGSSRDVLFGVLKWLLPVLALALLAVIVILPLTKVQEFSFLLAKDKVGVASERLRIDQAQYRGETGRGEAFVISAAGAVQRSSAVPIVELKTLTAKLSMSDGPATVTAPSGRYFMDTQKLQIAGPVAVESASGFSLDSATVNVDLNTRRVATAAPVTGTLPIGSFSAGNLSADIQGRKVVLGGGAHLRIYGRAGRAAR</sequence>
<keyword evidence="1" id="KW-0472">Membrane</keyword>
<protein>
    <recommendedName>
        <fullName evidence="4">LPS export ABC transporter periplasmic protein LptC</fullName>
    </recommendedName>
</protein>
<dbReference type="InterPro" id="IPR010664">
    <property type="entry name" value="LipoPS_assembly_LptC-rel"/>
</dbReference>
<dbReference type="Gene3D" id="2.60.450.10">
    <property type="entry name" value="Lipopolysaccharide (LPS) transport protein A like domain"/>
    <property type="match status" value="1"/>
</dbReference>
<feature type="transmembrane region" description="Helical" evidence="1">
    <location>
        <begin position="21"/>
        <end position="46"/>
    </location>
</feature>